<gene>
    <name evidence="1" type="ORF">MTX78_01700</name>
</gene>
<organism evidence="1 2">
    <name type="scientific">Hymenobacter tibetensis</name>
    <dbReference type="NCBI Taxonomy" id="497967"/>
    <lineage>
        <taxon>Bacteria</taxon>
        <taxon>Pseudomonadati</taxon>
        <taxon>Bacteroidota</taxon>
        <taxon>Cytophagia</taxon>
        <taxon>Cytophagales</taxon>
        <taxon>Hymenobacteraceae</taxon>
        <taxon>Hymenobacter</taxon>
    </lineage>
</organism>
<accession>A0ABY4D0E8</accession>
<evidence type="ECO:0000313" key="2">
    <source>
        <dbReference type="Proteomes" id="UP000831113"/>
    </source>
</evidence>
<dbReference type="Proteomes" id="UP000831113">
    <property type="component" value="Chromosome"/>
</dbReference>
<dbReference type="EMBL" id="CP094669">
    <property type="protein sequence ID" value="UOG75324.1"/>
    <property type="molecule type" value="Genomic_DNA"/>
</dbReference>
<protein>
    <recommendedName>
        <fullName evidence="3">Lipocalin-like domain-containing protein</fullName>
    </recommendedName>
</protein>
<sequence length="156" mass="17007">MKRIYLALLLASSAFTGGCGLLGGDDEEETRSEILASGEWRLISFVSQTGTQPARSLIEACDEDDFFRFLEDKSYAEERNQRICSNATNFPPVALGTWSQTGDVETITITNSTSAGGMVLVGTWQVTELNNNSLRLTATTTVSGSTRVSTVEMRHQ</sequence>
<evidence type="ECO:0000313" key="1">
    <source>
        <dbReference type="EMBL" id="UOG75324.1"/>
    </source>
</evidence>
<keyword evidence="2" id="KW-1185">Reference proteome</keyword>
<proteinExistence type="predicted"/>
<reference evidence="1 2" key="1">
    <citation type="submission" date="2022-03" db="EMBL/GenBank/DDBJ databases">
        <title>Hymenobactersp. isolated from the air.</title>
        <authorList>
            <person name="Won M."/>
            <person name="Kwon S.-W."/>
        </authorList>
    </citation>
    <scope>NUCLEOTIDE SEQUENCE [LARGE SCALE GENOMIC DNA]</scope>
    <source>
        <strain evidence="1 2">KACC 21982</strain>
    </source>
</reference>
<dbReference type="RefSeq" id="WP_243799339.1">
    <property type="nucleotide sequence ID" value="NZ_CP094669.1"/>
</dbReference>
<dbReference type="PROSITE" id="PS51257">
    <property type="entry name" value="PROKAR_LIPOPROTEIN"/>
    <property type="match status" value="1"/>
</dbReference>
<evidence type="ECO:0008006" key="3">
    <source>
        <dbReference type="Google" id="ProtNLM"/>
    </source>
</evidence>
<name>A0ABY4D0E8_9BACT</name>